<feature type="region of interest" description="Disordered" evidence="6">
    <location>
        <begin position="1"/>
        <end position="21"/>
    </location>
</feature>
<feature type="region of interest" description="Disordered" evidence="6">
    <location>
        <begin position="80"/>
        <end position="100"/>
    </location>
</feature>
<dbReference type="AlphaFoldDB" id="A0A482XAI0"/>
<keyword evidence="9" id="KW-1185">Reference proteome</keyword>
<feature type="compositionally biased region" description="Pro residues" evidence="6">
    <location>
        <begin position="190"/>
        <end position="224"/>
    </location>
</feature>
<dbReference type="GO" id="GO:0006397">
    <property type="term" value="P:mRNA processing"/>
    <property type="evidence" value="ECO:0007669"/>
    <property type="project" value="UniProtKB-KW"/>
</dbReference>
<evidence type="ECO:0000313" key="9">
    <source>
        <dbReference type="Proteomes" id="UP000291343"/>
    </source>
</evidence>
<dbReference type="GO" id="GO:0008380">
    <property type="term" value="P:RNA splicing"/>
    <property type="evidence" value="ECO:0007669"/>
    <property type="project" value="UniProtKB-KW"/>
</dbReference>
<evidence type="ECO:0000256" key="5">
    <source>
        <dbReference type="SAM" id="Coils"/>
    </source>
</evidence>
<dbReference type="PANTHER" id="PTHR23340:SF0">
    <property type="entry name" value="SURP AND G-PATCH DOMAIN-CONTAINING PROTEIN 1 ISOFORM X1"/>
    <property type="match status" value="1"/>
</dbReference>
<feature type="compositionally biased region" description="Polar residues" evidence="6">
    <location>
        <begin position="441"/>
        <end position="469"/>
    </location>
</feature>
<feature type="compositionally biased region" description="Basic and acidic residues" evidence="6">
    <location>
        <begin position="563"/>
        <end position="607"/>
    </location>
</feature>
<comment type="caution">
    <text evidence="8">The sequence shown here is derived from an EMBL/GenBank/DDBJ whole genome shotgun (WGS) entry which is preliminary data.</text>
</comment>
<dbReference type="GO" id="GO:0005654">
    <property type="term" value="C:nucleoplasm"/>
    <property type="evidence" value="ECO:0007669"/>
    <property type="project" value="TreeGrafter"/>
</dbReference>
<feature type="compositionally biased region" description="Basic and acidic residues" evidence="6">
    <location>
        <begin position="122"/>
        <end position="138"/>
    </location>
</feature>
<feature type="compositionally biased region" description="Basic and acidic residues" evidence="6">
    <location>
        <begin position="485"/>
        <end position="515"/>
    </location>
</feature>
<sequence length="987" mass="109779">MSRENSNVLHRKISSNDKLEQMSRQQELIEQKKLEIQMKLAEKKRKETEEALKKIQPTATSIAKKAQLNTQLMNARNRWSFPKNRFAGPPRVVENSSISGPTNIFSNDGSFLEQFKKISGMAEDKNNDGADSEIKELDSGADNSAGVEGGKCNDTGLSDLIRQQTSSNFVYQSGGFTGSSNQPKFTSSSVPPPIFTQPPPGFPPPTTQLPPPNLTAFPPPPALKPPTLMTNFVPPGLNKGVGGPNFGSQFPPPHLASGFPPTNVPPPPPLPPGVFFPPTAVIPPPAPLNPHSIPAPSPLTPHSIPAPSPLTPHSIPAPSPLTPHSIPAPSPLQPSSIPPPQPILPHAIPPPPRGFPLPPPIPPPPRSKENKTPANSIADDSSLLAATIPVPAEQMTDDDLNPKQRRSQLMSRSLPDASTLPDSSHDQLISRSPNSRRDQQNSRSPDSSCDQLISRSPDSSRDQLISRSPDSGRDQRNYSRSPPDSSRDRRNSRSPDSSRDELISRSRDSSRDRLNSRSLESNRNQPISRSLSSSSSSSDDDRRREGRRVSRRPGSRGHRRSRRSPDDDSSREEGYDDERSRSRSRRRREEDSERDDSVSRDGKRFKAEEEEEEEEKREDVGKRDVKEQPHADYDSFKTEPKLEVKEESMSDWDGVPMPVEMHQRPMENLPQFPPFLFPDETKDAPPPPPPPAPETGRKRRSRWGEPAAATPLDGGADMLASIPPPPTPPHMPPVGMVIPTGLGNIPTPSVPTINVPGMKGAMISQVSRTDPALLQYAMQNFGSTQLSEEDWKKAEDHFKINLLYQDMMRKREEVQRLEAAGKHRYEYDSDEEVEGGTWEHRLREKEMEATQLWAEQLTQAATGKHHIGDFLPPEELAQFMEKYEALKQGRPPDLSDYKEYKLKEDNVGFQMLQKLGWTEGQGLGSEGTGILDPVNKATSRGENQGLGLERPDDVSVDDDEYDAYRKRMMLAYRFRPNPLNNPRRPYY</sequence>
<feature type="region of interest" description="Disordered" evidence="6">
    <location>
        <begin position="170"/>
        <end position="718"/>
    </location>
</feature>
<name>A0A482XAI0_LAOST</name>
<dbReference type="EMBL" id="QKKF02013613">
    <property type="protein sequence ID" value="RZF42975.1"/>
    <property type="molecule type" value="Genomic_DNA"/>
</dbReference>
<evidence type="ECO:0000256" key="3">
    <source>
        <dbReference type="ARBA" id="ARBA00023187"/>
    </source>
</evidence>
<dbReference type="Proteomes" id="UP000291343">
    <property type="component" value="Unassembled WGS sequence"/>
</dbReference>
<feature type="compositionally biased region" description="Pro residues" evidence="6">
    <location>
        <begin position="684"/>
        <end position="693"/>
    </location>
</feature>
<dbReference type="PANTHER" id="PTHR23340">
    <property type="entry name" value="ARGININE/SERINE RICH SPLICING FACTOR SF4/14"/>
    <property type="match status" value="1"/>
</dbReference>
<evidence type="ECO:0000256" key="6">
    <source>
        <dbReference type="SAM" id="MobiDB-lite"/>
    </source>
</evidence>
<evidence type="ECO:0000256" key="1">
    <source>
        <dbReference type="ARBA" id="ARBA00004123"/>
    </source>
</evidence>
<dbReference type="GO" id="GO:0003723">
    <property type="term" value="F:RNA binding"/>
    <property type="evidence" value="ECO:0007669"/>
    <property type="project" value="TreeGrafter"/>
</dbReference>
<dbReference type="InterPro" id="IPR000467">
    <property type="entry name" value="G_patch_dom"/>
</dbReference>
<evidence type="ECO:0000313" key="8">
    <source>
        <dbReference type="EMBL" id="RZF42975.1"/>
    </source>
</evidence>
<dbReference type="SMR" id="A0A482XAI0"/>
<keyword evidence="2" id="KW-0507">mRNA processing</keyword>
<dbReference type="Pfam" id="PF01585">
    <property type="entry name" value="G-patch"/>
    <property type="match status" value="1"/>
</dbReference>
<keyword evidence="3" id="KW-0508">mRNA splicing</keyword>
<evidence type="ECO:0000259" key="7">
    <source>
        <dbReference type="PROSITE" id="PS50174"/>
    </source>
</evidence>
<feature type="compositionally biased region" description="Basic and acidic residues" evidence="6">
    <location>
        <begin position="539"/>
        <end position="548"/>
    </location>
</feature>
<feature type="coiled-coil region" evidence="5">
    <location>
        <begin position="24"/>
        <end position="51"/>
    </location>
</feature>
<dbReference type="InParanoid" id="A0A482XAI0"/>
<feature type="compositionally biased region" description="Pro residues" evidence="6">
    <location>
        <begin position="262"/>
        <end position="365"/>
    </location>
</feature>
<keyword evidence="5" id="KW-0175">Coiled coil</keyword>
<feature type="compositionally biased region" description="Basic residues" evidence="6">
    <location>
        <begin position="549"/>
        <end position="562"/>
    </location>
</feature>
<protein>
    <recommendedName>
        <fullName evidence="7">G-patch domain-containing protein</fullName>
    </recommendedName>
</protein>
<feature type="domain" description="G-patch" evidence="7">
    <location>
        <begin position="904"/>
        <end position="951"/>
    </location>
</feature>
<feature type="region of interest" description="Disordered" evidence="6">
    <location>
        <begin position="122"/>
        <end position="157"/>
    </location>
</feature>
<dbReference type="PROSITE" id="PS50174">
    <property type="entry name" value="G_PATCH"/>
    <property type="match status" value="1"/>
</dbReference>
<organism evidence="8 9">
    <name type="scientific">Laodelphax striatellus</name>
    <name type="common">Small brown planthopper</name>
    <name type="synonym">Delphax striatella</name>
    <dbReference type="NCBI Taxonomy" id="195883"/>
    <lineage>
        <taxon>Eukaryota</taxon>
        <taxon>Metazoa</taxon>
        <taxon>Ecdysozoa</taxon>
        <taxon>Arthropoda</taxon>
        <taxon>Hexapoda</taxon>
        <taxon>Insecta</taxon>
        <taxon>Pterygota</taxon>
        <taxon>Neoptera</taxon>
        <taxon>Paraneoptera</taxon>
        <taxon>Hemiptera</taxon>
        <taxon>Auchenorrhyncha</taxon>
        <taxon>Fulgoroidea</taxon>
        <taxon>Delphacidae</taxon>
        <taxon>Criomorphinae</taxon>
        <taxon>Laodelphax</taxon>
    </lineage>
</organism>
<accession>A0A482XAI0</accession>
<feature type="compositionally biased region" description="Basic and acidic residues" evidence="6">
    <location>
        <begin position="617"/>
        <end position="648"/>
    </location>
</feature>
<evidence type="ECO:0000256" key="4">
    <source>
        <dbReference type="ARBA" id="ARBA00023242"/>
    </source>
</evidence>
<feature type="region of interest" description="Disordered" evidence="6">
    <location>
        <begin position="926"/>
        <end position="957"/>
    </location>
</feature>
<comment type="subcellular location">
    <subcellularLocation>
        <location evidence="1">Nucleus</location>
    </subcellularLocation>
</comment>
<gene>
    <name evidence="8" type="ORF">LSTR_LSTR013301</name>
</gene>
<reference evidence="8 9" key="1">
    <citation type="journal article" date="2017" name="Gigascience">
        <title>Genome sequence of the small brown planthopper, Laodelphax striatellus.</title>
        <authorList>
            <person name="Zhu J."/>
            <person name="Jiang F."/>
            <person name="Wang X."/>
            <person name="Yang P."/>
            <person name="Bao Y."/>
            <person name="Zhao W."/>
            <person name="Wang W."/>
            <person name="Lu H."/>
            <person name="Wang Q."/>
            <person name="Cui N."/>
            <person name="Li J."/>
            <person name="Chen X."/>
            <person name="Luo L."/>
            <person name="Yu J."/>
            <person name="Kang L."/>
            <person name="Cui F."/>
        </authorList>
    </citation>
    <scope>NUCLEOTIDE SEQUENCE [LARGE SCALE GENOMIC DNA]</scope>
    <source>
        <strain evidence="8">Lst14</strain>
    </source>
</reference>
<dbReference type="SMART" id="SM00443">
    <property type="entry name" value="G_patch"/>
    <property type="match status" value="1"/>
</dbReference>
<feature type="compositionally biased region" description="Polar residues" evidence="6">
    <location>
        <begin position="178"/>
        <end position="189"/>
    </location>
</feature>
<feature type="compositionally biased region" description="Low complexity" evidence="6">
    <location>
        <begin position="516"/>
        <end position="537"/>
    </location>
</feature>
<dbReference type="STRING" id="195883.A0A482XAI0"/>
<dbReference type="InterPro" id="IPR040169">
    <property type="entry name" value="SUGP1/2"/>
</dbReference>
<keyword evidence="4" id="KW-0539">Nucleus</keyword>
<dbReference type="OrthoDB" id="4822at2759"/>
<evidence type="ECO:0000256" key="2">
    <source>
        <dbReference type="ARBA" id="ARBA00022664"/>
    </source>
</evidence>
<feature type="compositionally biased region" description="Polar residues" evidence="6">
    <location>
        <begin position="420"/>
        <end position="433"/>
    </location>
</feature>
<proteinExistence type="predicted"/>